<evidence type="ECO:0000313" key="18">
    <source>
        <dbReference type="EMBL" id="AGG40645.1"/>
    </source>
</evidence>
<dbReference type="GO" id="GO:0005506">
    <property type="term" value="F:iron ion binding"/>
    <property type="evidence" value="ECO:0007669"/>
    <property type="project" value="InterPro"/>
</dbReference>
<keyword evidence="14 17" id="KW-0472">Membrane</keyword>
<evidence type="ECO:0000256" key="6">
    <source>
        <dbReference type="ARBA" id="ARBA00022617"/>
    </source>
</evidence>
<sequence length="529" mass="58842">MNRFFILYLYCKKFGREAGMAPLLVFLSTLFFSSFLCYISFKRSINGRSPPRPPGPKGWPILGSLLQLGAKPHQTLCALSRVYGPLFSLRFGSVNVIAVTSADVAAQFLRTHDANFSNRPPNSGAEHVAYNYQDLVFAPYGPRWRMLRKLCALHLFSPKALDDLRPVRAGEVAILANTLYNHAQTHGEANLGELLTICTTNALSKAMLGLRVFGEAGNGASDFKELVIELMRLAGTFNIGDFLPWLRPFDLQGVVGKMKNVHQRFDTFLSKVIEEHRMADAKGDNLLSVLIRLMEDTESDGGELTNTSIKALLLNLLTAGTDTTSSTVEWALAELIRHPEILKKAQTELDSVVGSNRLMSEEDLPNLPFLHAIVKETFRLHPSTPLSLPHVSSESCEVNGYHIPQNTIVLINIWAISRDPAVWTDPLESRPSRFLPGGGYEHIDVKGNDFELIPFGAGRRMCAGLSLGLRMVQLVTATLVHAFDWALPARQRAEELDMEEAYGVTLQREVPLMVHPIPRLAQKAYINVW</sequence>
<dbReference type="GO" id="GO:0009820">
    <property type="term" value="P:alkaloid metabolic process"/>
    <property type="evidence" value="ECO:0007669"/>
    <property type="project" value="UniProtKB-KW"/>
</dbReference>
<evidence type="ECO:0000256" key="2">
    <source>
        <dbReference type="ARBA" id="ARBA00004167"/>
    </source>
</evidence>
<dbReference type="InterPro" id="IPR017972">
    <property type="entry name" value="Cyt_P450_CS"/>
</dbReference>
<keyword evidence="6 15" id="KW-0349">Heme</keyword>
<reference evidence="18" key="1">
    <citation type="submission" date="2013-01" db="EMBL/GenBank/DDBJ databases">
        <title>Cloning of flavanone 3'-hydroxylase gene from Narcissu tazetta L. cultivar Jinzhanyintai.</title>
        <authorList>
            <person name="Lu N."/>
            <person name="Chen X."/>
        </authorList>
    </citation>
    <scope>NUCLEOTIDE SEQUENCE</scope>
</reference>
<dbReference type="PRINTS" id="PR00463">
    <property type="entry name" value="EP450I"/>
</dbReference>
<comment type="cofactor">
    <cofactor evidence="1 15">
        <name>heme</name>
        <dbReference type="ChEBI" id="CHEBI:30413"/>
    </cofactor>
</comment>
<dbReference type="EMBL" id="KC488159">
    <property type="protein sequence ID" value="AGG40645.1"/>
    <property type="molecule type" value="mRNA"/>
</dbReference>
<keyword evidence="9" id="KW-0521">NADP</keyword>
<keyword evidence="10 17" id="KW-1133">Transmembrane helix</keyword>
<protein>
    <submittedName>
        <fullName evidence="18">Flavanone 3'-hydroxylase</fullName>
    </submittedName>
</protein>
<evidence type="ECO:0000256" key="4">
    <source>
        <dbReference type="ARBA" id="ARBA00010617"/>
    </source>
</evidence>
<dbReference type="GO" id="GO:0080027">
    <property type="term" value="P:response to herbivore"/>
    <property type="evidence" value="ECO:0007669"/>
    <property type="project" value="UniProtKB-ARBA"/>
</dbReference>
<evidence type="ECO:0000256" key="13">
    <source>
        <dbReference type="ARBA" id="ARBA00023033"/>
    </source>
</evidence>
<evidence type="ECO:0000256" key="17">
    <source>
        <dbReference type="SAM" id="Phobius"/>
    </source>
</evidence>
<dbReference type="FunFam" id="1.10.630.10:FF:000097">
    <property type="entry name" value="Cytochrome P-450 19"/>
    <property type="match status" value="1"/>
</dbReference>
<comment type="pathway">
    <text evidence="3">Alkaloid biosynthesis.</text>
</comment>
<dbReference type="GO" id="GO:0010333">
    <property type="term" value="F:terpene synthase activity"/>
    <property type="evidence" value="ECO:0007669"/>
    <property type="project" value="UniProtKB-ARBA"/>
</dbReference>
<name>M1S5E1_NARTA</name>
<evidence type="ECO:0000256" key="9">
    <source>
        <dbReference type="ARBA" id="ARBA00022857"/>
    </source>
</evidence>
<evidence type="ECO:0000256" key="3">
    <source>
        <dbReference type="ARBA" id="ARBA00004913"/>
    </source>
</evidence>
<evidence type="ECO:0000256" key="1">
    <source>
        <dbReference type="ARBA" id="ARBA00001971"/>
    </source>
</evidence>
<proteinExistence type="evidence at transcript level"/>
<dbReference type="GO" id="GO:0020037">
    <property type="term" value="F:heme binding"/>
    <property type="evidence" value="ECO:0007669"/>
    <property type="project" value="InterPro"/>
</dbReference>
<keyword evidence="12 15" id="KW-0408">Iron</keyword>
<comment type="subcellular location">
    <subcellularLocation>
        <location evidence="2">Membrane</location>
        <topology evidence="2">Single-pass membrane protein</topology>
    </subcellularLocation>
</comment>
<evidence type="ECO:0000256" key="5">
    <source>
        <dbReference type="ARBA" id="ARBA00022589"/>
    </source>
</evidence>
<dbReference type="PRINTS" id="PR00385">
    <property type="entry name" value="P450"/>
</dbReference>
<keyword evidence="13 16" id="KW-0503">Monooxygenase</keyword>
<dbReference type="GO" id="GO:0016020">
    <property type="term" value="C:membrane"/>
    <property type="evidence" value="ECO:0007669"/>
    <property type="project" value="UniProtKB-SubCell"/>
</dbReference>
<dbReference type="InterPro" id="IPR001128">
    <property type="entry name" value="Cyt_P450"/>
</dbReference>
<dbReference type="GO" id="GO:0016705">
    <property type="term" value="F:oxidoreductase activity, acting on paired donors, with incorporation or reduction of molecular oxygen"/>
    <property type="evidence" value="ECO:0007669"/>
    <property type="project" value="InterPro"/>
</dbReference>
<evidence type="ECO:0000256" key="8">
    <source>
        <dbReference type="ARBA" id="ARBA00022723"/>
    </source>
</evidence>
<dbReference type="Gene3D" id="1.10.630.10">
    <property type="entry name" value="Cytochrome P450"/>
    <property type="match status" value="1"/>
</dbReference>
<dbReference type="InterPro" id="IPR002401">
    <property type="entry name" value="Cyt_P450_E_grp-I"/>
</dbReference>
<evidence type="ECO:0000256" key="15">
    <source>
        <dbReference type="PIRSR" id="PIRSR602401-1"/>
    </source>
</evidence>
<accession>M1S5E1</accession>
<evidence type="ECO:0000256" key="12">
    <source>
        <dbReference type="ARBA" id="ARBA00023004"/>
    </source>
</evidence>
<evidence type="ECO:0000256" key="11">
    <source>
        <dbReference type="ARBA" id="ARBA00023002"/>
    </source>
</evidence>
<dbReference type="SMR" id="M1S5E1"/>
<dbReference type="SUPFAM" id="SSF48264">
    <property type="entry name" value="Cytochrome P450"/>
    <property type="match status" value="1"/>
</dbReference>
<dbReference type="PANTHER" id="PTHR47944">
    <property type="entry name" value="CYTOCHROME P450 98A9"/>
    <property type="match status" value="1"/>
</dbReference>
<comment type="similarity">
    <text evidence="4 16">Belongs to the cytochrome P450 family.</text>
</comment>
<feature type="transmembrane region" description="Helical" evidence="17">
    <location>
        <begin position="21"/>
        <end position="41"/>
    </location>
</feature>
<keyword evidence="7 17" id="KW-0812">Transmembrane</keyword>
<dbReference type="InterPro" id="IPR036396">
    <property type="entry name" value="Cyt_P450_sf"/>
</dbReference>
<evidence type="ECO:0000256" key="14">
    <source>
        <dbReference type="ARBA" id="ARBA00023136"/>
    </source>
</evidence>
<dbReference type="GO" id="GO:0004497">
    <property type="term" value="F:monooxygenase activity"/>
    <property type="evidence" value="ECO:0007669"/>
    <property type="project" value="UniProtKB-KW"/>
</dbReference>
<dbReference type="PANTHER" id="PTHR47944:SF18">
    <property type="entry name" value="FLAVONOID 3'-MONOOXYGENASE"/>
    <property type="match status" value="1"/>
</dbReference>
<keyword evidence="8 15" id="KW-0479">Metal-binding</keyword>
<dbReference type="PROSITE" id="PS00086">
    <property type="entry name" value="CYTOCHROME_P450"/>
    <property type="match status" value="1"/>
</dbReference>
<keyword evidence="5" id="KW-0017">Alkaloid metabolism</keyword>
<evidence type="ECO:0000256" key="10">
    <source>
        <dbReference type="ARBA" id="ARBA00022989"/>
    </source>
</evidence>
<organism evidence="18">
    <name type="scientific">Narcissus tazetta</name>
    <name type="common">Cream narcissus</name>
    <dbReference type="NCBI Taxonomy" id="54860"/>
    <lineage>
        <taxon>Eukaryota</taxon>
        <taxon>Viridiplantae</taxon>
        <taxon>Streptophyta</taxon>
        <taxon>Embryophyta</taxon>
        <taxon>Tracheophyta</taxon>
        <taxon>Spermatophyta</taxon>
        <taxon>Magnoliopsida</taxon>
        <taxon>Liliopsida</taxon>
        <taxon>Asparagales</taxon>
        <taxon>Amaryllidaceae</taxon>
        <taxon>Amaryllidoideae</taxon>
        <taxon>Narcissus</taxon>
    </lineage>
</organism>
<feature type="binding site" description="axial binding residue" evidence="15">
    <location>
        <position position="462"/>
    </location>
    <ligand>
        <name>heme</name>
        <dbReference type="ChEBI" id="CHEBI:30413"/>
    </ligand>
    <ligandPart>
        <name>Fe</name>
        <dbReference type="ChEBI" id="CHEBI:18248"/>
    </ligandPart>
</feature>
<keyword evidence="11 16" id="KW-0560">Oxidoreductase</keyword>
<dbReference type="Pfam" id="PF00067">
    <property type="entry name" value="p450"/>
    <property type="match status" value="1"/>
</dbReference>
<evidence type="ECO:0000256" key="16">
    <source>
        <dbReference type="RuleBase" id="RU000461"/>
    </source>
</evidence>
<dbReference type="AlphaFoldDB" id="M1S5E1"/>
<evidence type="ECO:0000256" key="7">
    <source>
        <dbReference type="ARBA" id="ARBA00022692"/>
    </source>
</evidence>